<dbReference type="KEGG" id="anr:Ana3638_08550"/>
<dbReference type="Proteomes" id="UP000464314">
    <property type="component" value="Chromosome"/>
</dbReference>
<sequence length="123" mass="14167">MSEHEHDCGCGDGCGCGHDHEHDHDHMNVTLTLDDGTDLECEVLCIFPVGEKDYIALVPAEREDEEDGEIFLYQFIEHENDEIELLNIEDDDEFEAVSDAFDELMDSEEFDDMFDEDEEDDEN</sequence>
<dbReference type="RefSeq" id="WP_161837640.1">
    <property type="nucleotide sequence ID" value="NZ_CP048000.1"/>
</dbReference>
<keyword evidence="2" id="KW-1185">Reference proteome</keyword>
<protein>
    <submittedName>
        <fullName evidence="1">DUF1292 domain-containing protein</fullName>
    </submittedName>
</protein>
<dbReference type="EMBL" id="CP048000">
    <property type="protein sequence ID" value="QHQ60810.1"/>
    <property type="molecule type" value="Genomic_DNA"/>
</dbReference>
<organism evidence="1 2">
    <name type="scientific">Anaerocolumna sedimenticola</name>
    <dbReference type="NCBI Taxonomy" id="2696063"/>
    <lineage>
        <taxon>Bacteria</taxon>
        <taxon>Bacillati</taxon>
        <taxon>Bacillota</taxon>
        <taxon>Clostridia</taxon>
        <taxon>Lachnospirales</taxon>
        <taxon>Lachnospiraceae</taxon>
        <taxon>Anaerocolumna</taxon>
    </lineage>
</organism>
<gene>
    <name evidence="1" type="ORF">Ana3638_08550</name>
</gene>
<dbReference type="AlphaFoldDB" id="A0A6P1THX0"/>
<accession>A0A6P1THX0</accession>
<dbReference type="Pfam" id="PF06949">
    <property type="entry name" value="DUF1292"/>
    <property type="match status" value="1"/>
</dbReference>
<reference evidence="1 2" key="1">
    <citation type="submission" date="2020-01" db="EMBL/GenBank/DDBJ databases">
        <title>Genome analysis of Anaerocolumna sp. CBA3638.</title>
        <authorList>
            <person name="Kim J."/>
            <person name="Roh S.W."/>
        </authorList>
    </citation>
    <scope>NUCLEOTIDE SEQUENCE [LARGE SCALE GENOMIC DNA]</scope>
    <source>
        <strain evidence="1 2">CBA3638</strain>
    </source>
</reference>
<evidence type="ECO:0000313" key="2">
    <source>
        <dbReference type="Proteomes" id="UP000464314"/>
    </source>
</evidence>
<dbReference type="InterPro" id="IPR009711">
    <property type="entry name" value="UPF0473"/>
</dbReference>
<proteinExistence type="predicted"/>
<name>A0A6P1THX0_9FIRM</name>
<evidence type="ECO:0000313" key="1">
    <source>
        <dbReference type="EMBL" id="QHQ60810.1"/>
    </source>
</evidence>